<dbReference type="RefSeq" id="WP_259426214.1">
    <property type="nucleotide sequence ID" value="NZ_JANWTC010000001.1"/>
</dbReference>
<dbReference type="Pfam" id="PF02661">
    <property type="entry name" value="Fic"/>
    <property type="match status" value="1"/>
</dbReference>
<accession>A0ABT2FSH9</accession>
<dbReference type="InterPro" id="IPR036597">
    <property type="entry name" value="Fido-like_dom_sf"/>
</dbReference>
<reference evidence="2 3" key="1">
    <citation type="submission" date="2022-08" db="EMBL/GenBank/DDBJ databases">
        <title>YIM 101645 draft genome.</title>
        <authorList>
            <person name="Chen X."/>
        </authorList>
    </citation>
    <scope>NUCLEOTIDE SEQUENCE [LARGE SCALE GENOMIC DNA]</scope>
    <source>
        <strain evidence="2 3">YIM 101645</strain>
    </source>
</reference>
<feature type="domain" description="Fido" evidence="1">
    <location>
        <begin position="52"/>
        <end position="208"/>
    </location>
</feature>
<gene>
    <name evidence="2" type="ORF">NYP18_00690</name>
</gene>
<evidence type="ECO:0000313" key="3">
    <source>
        <dbReference type="Proteomes" id="UP001205965"/>
    </source>
</evidence>
<keyword evidence="3" id="KW-1185">Reference proteome</keyword>
<dbReference type="PANTHER" id="PTHR13504:SF40">
    <property type="entry name" value="FIDO DOMAIN-CONTAINING PROTEIN"/>
    <property type="match status" value="1"/>
</dbReference>
<evidence type="ECO:0000313" key="2">
    <source>
        <dbReference type="EMBL" id="MCS5478171.1"/>
    </source>
</evidence>
<proteinExistence type="predicted"/>
<sequence length="326" mass="36479">MFTNAIEGVTFTRQQIQDALAEENRSSPWHRRFRELSHLYLTLGEGKGKVPESPADIRGIYDNVMDGELSADDLLDGELFRAGSVDITDAAGRSLHRGFHPEEKILRGLEATLQAMSDKASPPLVCAIMSHFMFEAVHPFYDGNGRTGRYLLGLRLSRLLSSPTALTLSRVLHEDRKTYYRAFTDVEEHLNRGDGTPFALALLRLIFEAQGQLEEDLSAREYLLKGLTEKLQDLQDAPGHGLSEHGFRILFLLGQVDLFGTGSGTKLDEIAEYLDLSSPHSRRYLTGLEKQELIATITKRPLRFTLTTKGRLLLGLTEQEPPVLTT</sequence>
<name>A0ABT2FSH9_9CORY</name>
<dbReference type="InterPro" id="IPR036390">
    <property type="entry name" value="WH_DNA-bd_sf"/>
</dbReference>
<comment type="caution">
    <text evidence="2">The sequence shown here is derived from an EMBL/GenBank/DDBJ whole genome shotgun (WGS) entry which is preliminary data.</text>
</comment>
<dbReference type="InterPro" id="IPR036388">
    <property type="entry name" value="WH-like_DNA-bd_sf"/>
</dbReference>
<dbReference type="InterPro" id="IPR003812">
    <property type="entry name" value="Fido"/>
</dbReference>
<dbReference type="EMBL" id="JANWTC010000001">
    <property type="protein sequence ID" value="MCS5478171.1"/>
    <property type="molecule type" value="Genomic_DNA"/>
</dbReference>
<organism evidence="2 3">
    <name type="scientific">Corynebacterium lemuris</name>
    <dbReference type="NCBI Taxonomy" id="1859292"/>
    <lineage>
        <taxon>Bacteria</taxon>
        <taxon>Bacillati</taxon>
        <taxon>Actinomycetota</taxon>
        <taxon>Actinomycetes</taxon>
        <taxon>Mycobacteriales</taxon>
        <taxon>Corynebacteriaceae</taxon>
        <taxon>Corynebacterium</taxon>
    </lineage>
</organism>
<dbReference type="Gene3D" id="1.10.3290.10">
    <property type="entry name" value="Fido-like domain"/>
    <property type="match status" value="1"/>
</dbReference>
<evidence type="ECO:0000259" key="1">
    <source>
        <dbReference type="PROSITE" id="PS51459"/>
    </source>
</evidence>
<dbReference type="InterPro" id="IPR040198">
    <property type="entry name" value="Fido_containing"/>
</dbReference>
<protein>
    <submittedName>
        <fullName evidence="2">Fic family protein</fullName>
    </submittedName>
</protein>
<dbReference type="Proteomes" id="UP001205965">
    <property type="component" value="Unassembled WGS sequence"/>
</dbReference>
<dbReference type="PROSITE" id="PS51459">
    <property type="entry name" value="FIDO"/>
    <property type="match status" value="1"/>
</dbReference>
<dbReference type="PANTHER" id="PTHR13504">
    <property type="entry name" value="FIDO DOMAIN-CONTAINING PROTEIN DDB_G0283145"/>
    <property type="match status" value="1"/>
</dbReference>
<dbReference type="SUPFAM" id="SSF46785">
    <property type="entry name" value="Winged helix' DNA-binding domain"/>
    <property type="match status" value="1"/>
</dbReference>
<dbReference type="Gene3D" id="1.10.10.10">
    <property type="entry name" value="Winged helix-like DNA-binding domain superfamily/Winged helix DNA-binding domain"/>
    <property type="match status" value="1"/>
</dbReference>
<dbReference type="SUPFAM" id="SSF140931">
    <property type="entry name" value="Fic-like"/>
    <property type="match status" value="1"/>
</dbReference>